<evidence type="ECO:0000256" key="6">
    <source>
        <dbReference type="ARBA" id="ARBA00022475"/>
    </source>
</evidence>
<evidence type="ECO:0000313" key="16">
    <source>
        <dbReference type="EMBL" id="SDR71427.1"/>
    </source>
</evidence>
<evidence type="ECO:0000259" key="14">
    <source>
        <dbReference type="Pfam" id="PF02687"/>
    </source>
</evidence>
<evidence type="ECO:0000256" key="9">
    <source>
        <dbReference type="ARBA" id="ARBA00022989"/>
    </source>
</evidence>
<evidence type="ECO:0000256" key="5">
    <source>
        <dbReference type="ARBA" id="ARBA00021907"/>
    </source>
</evidence>
<organism evidence="16 17">
    <name type="scientific">Nocardioides scoriae</name>
    <dbReference type="NCBI Taxonomy" id="642780"/>
    <lineage>
        <taxon>Bacteria</taxon>
        <taxon>Bacillati</taxon>
        <taxon>Actinomycetota</taxon>
        <taxon>Actinomycetes</taxon>
        <taxon>Propionibacteriales</taxon>
        <taxon>Nocardioidaceae</taxon>
        <taxon>Nocardioides</taxon>
    </lineage>
</organism>
<proteinExistence type="inferred from homology"/>
<evidence type="ECO:0000313" key="17">
    <source>
        <dbReference type="Proteomes" id="UP000198859"/>
    </source>
</evidence>
<keyword evidence="10 12" id="KW-0472">Membrane</keyword>
<dbReference type="STRING" id="642780.SAMN04488570_0124"/>
<evidence type="ECO:0000259" key="15">
    <source>
        <dbReference type="Pfam" id="PF18075"/>
    </source>
</evidence>
<name>A0A1H1LAI8_9ACTN</name>
<keyword evidence="7 12" id="KW-0132">Cell division</keyword>
<evidence type="ECO:0000256" key="11">
    <source>
        <dbReference type="ARBA" id="ARBA00023306"/>
    </source>
</evidence>
<dbReference type="PANTHER" id="PTHR47755">
    <property type="entry name" value="CELL DIVISION PROTEIN FTSX"/>
    <property type="match status" value="1"/>
</dbReference>
<feature type="domain" description="ABC3 transporter permease C-terminal" evidence="14">
    <location>
        <begin position="186"/>
        <end position="302"/>
    </location>
</feature>
<comment type="function">
    <text evidence="1">Part of the ABC transporter FtsEX involved in cellular division.</text>
</comment>
<keyword evidence="11 12" id="KW-0131">Cell cycle</keyword>
<evidence type="ECO:0000256" key="2">
    <source>
        <dbReference type="ARBA" id="ARBA00004651"/>
    </source>
</evidence>
<dbReference type="OrthoDB" id="9812531at2"/>
<accession>A0A1H1LAI8</accession>
<dbReference type="InterPro" id="IPR003838">
    <property type="entry name" value="ABC3_permease_C"/>
</dbReference>
<keyword evidence="17" id="KW-1185">Reference proteome</keyword>
<comment type="similarity">
    <text evidence="3 12">Belongs to the ABC-4 integral membrane protein family. FtsX subfamily.</text>
</comment>
<evidence type="ECO:0000256" key="3">
    <source>
        <dbReference type="ARBA" id="ARBA00007379"/>
    </source>
</evidence>
<dbReference type="EMBL" id="LT629757">
    <property type="protein sequence ID" value="SDR71427.1"/>
    <property type="molecule type" value="Genomic_DNA"/>
</dbReference>
<protein>
    <recommendedName>
        <fullName evidence="5 12">Cell division protein FtsX</fullName>
    </recommendedName>
</protein>
<evidence type="ECO:0000256" key="1">
    <source>
        <dbReference type="ARBA" id="ARBA00003552"/>
    </source>
</evidence>
<dbReference type="RefSeq" id="WP_091725093.1">
    <property type="nucleotide sequence ID" value="NZ_LT629757.1"/>
</dbReference>
<feature type="transmembrane region" description="Helical" evidence="13">
    <location>
        <begin position="225"/>
        <end position="258"/>
    </location>
</feature>
<evidence type="ECO:0000256" key="8">
    <source>
        <dbReference type="ARBA" id="ARBA00022692"/>
    </source>
</evidence>
<reference evidence="17" key="1">
    <citation type="submission" date="2016-10" db="EMBL/GenBank/DDBJ databases">
        <authorList>
            <person name="Varghese N."/>
            <person name="Submissions S."/>
        </authorList>
    </citation>
    <scope>NUCLEOTIDE SEQUENCE [LARGE SCALE GENOMIC DNA]</scope>
    <source>
        <strain evidence="17">DSM 22127</strain>
    </source>
</reference>
<dbReference type="GO" id="GO:0051301">
    <property type="term" value="P:cell division"/>
    <property type="evidence" value="ECO:0007669"/>
    <property type="project" value="UniProtKB-KW"/>
</dbReference>
<dbReference type="InterPro" id="IPR004513">
    <property type="entry name" value="FtsX"/>
</dbReference>
<comment type="subcellular location">
    <subcellularLocation>
        <location evidence="2">Cell membrane</location>
        <topology evidence="2">Multi-pass membrane protein</topology>
    </subcellularLocation>
</comment>
<keyword evidence="8 13" id="KW-0812">Transmembrane</keyword>
<dbReference type="AlphaFoldDB" id="A0A1H1LAI8"/>
<evidence type="ECO:0000256" key="7">
    <source>
        <dbReference type="ARBA" id="ARBA00022618"/>
    </source>
</evidence>
<comment type="subunit">
    <text evidence="4">Forms a membrane-associated complex with FtsE.</text>
</comment>
<keyword evidence="9 13" id="KW-1133">Transmembrane helix</keyword>
<dbReference type="PIRSF" id="PIRSF003097">
    <property type="entry name" value="FtsX"/>
    <property type="match status" value="1"/>
</dbReference>
<dbReference type="InterPro" id="IPR047929">
    <property type="entry name" value="FtsX_actino"/>
</dbReference>
<dbReference type="Gene3D" id="3.30.70.3040">
    <property type="match status" value="1"/>
</dbReference>
<feature type="transmembrane region" description="Helical" evidence="13">
    <location>
        <begin position="21"/>
        <end position="41"/>
    </location>
</feature>
<dbReference type="Pfam" id="PF18075">
    <property type="entry name" value="FtsX_ECD"/>
    <property type="match status" value="1"/>
</dbReference>
<gene>
    <name evidence="16" type="ORF">SAMN04488570_0124</name>
</gene>
<dbReference type="Pfam" id="PF02687">
    <property type="entry name" value="FtsX"/>
    <property type="match status" value="1"/>
</dbReference>
<evidence type="ECO:0000256" key="4">
    <source>
        <dbReference type="ARBA" id="ARBA00011160"/>
    </source>
</evidence>
<dbReference type="PANTHER" id="PTHR47755:SF1">
    <property type="entry name" value="CELL DIVISION PROTEIN FTSX"/>
    <property type="match status" value="1"/>
</dbReference>
<dbReference type="InterPro" id="IPR040690">
    <property type="entry name" value="FtsX_ECD"/>
</dbReference>
<sequence length="306" mass="33947">MHLRYVFSETRTGLRRNVSMSVALVVTIFVSLTLVGMGLLLNAQADKAERFWGSKLQITVFMCNQNSQVPTCADGEVTAAQKAAIEQVVETSPEVESHYFQSKEQAFATWKRVYLDKDAAEQEIYSTVTAKDMQESFWVQLKDPNQFEGIESALADQQGVAAVRDLRQVLKPIYFWIEVMKWGAIAVAAFLLLAAIMQVGNTIRMAAYARRKEIGIMRLVGASRLYISLPFLIEILVSALVGVGLAAGTLLVFMQVVIYGMLRPTSTIVEWVDWQDSLVAIGGVAALGLALTLLPTLVMTRKYLRV</sequence>
<dbReference type="GO" id="GO:0005886">
    <property type="term" value="C:plasma membrane"/>
    <property type="evidence" value="ECO:0007669"/>
    <property type="project" value="UniProtKB-SubCell"/>
</dbReference>
<evidence type="ECO:0000256" key="10">
    <source>
        <dbReference type="ARBA" id="ARBA00023136"/>
    </source>
</evidence>
<evidence type="ECO:0000256" key="12">
    <source>
        <dbReference type="PIRNR" id="PIRNR003097"/>
    </source>
</evidence>
<dbReference type="NCBIfam" id="NF038346">
    <property type="entry name" value="FtsX_actino"/>
    <property type="match status" value="1"/>
</dbReference>
<feature type="domain" description="FtsX extracellular" evidence="15">
    <location>
        <begin position="56"/>
        <end position="163"/>
    </location>
</feature>
<evidence type="ECO:0000256" key="13">
    <source>
        <dbReference type="SAM" id="Phobius"/>
    </source>
</evidence>
<feature type="transmembrane region" description="Helical" evidence="13">
    <location>
        <begin position="278"/>
        <end position="298"/>
    </location>
</feature>
<keyword evidence="6 12" id="KW-1003">Cell membrane</keyword>
<dbReference type="Proteomes" id="UP000198859">
    <property type="component" value="Chromosome I"/>
</dbReference>
<feature type="transmembrane region" description="Helical" evidence="13">
    <location>
        <begin position="182"/>
        <end position="204"/>
    </location>
</feature>